<proteinExistence type="predicted"/>
<protein>
    <submittedName>
        <fullName evidence="1">DUF1579 domain-containing protein</fullName>
    </submittedName>
</protein>
<sequence length="160" mass="17744">MNSEPRKEHAWLHKFVGEWAYEGECVMGPDQPPAKATGLETVRSLGGLWVMGEGQGEMPGCGPASTVITLGYDPQKQRFVGTFIGSMMTHLWIYDGALDASGKVLTLDTEGPSFGDNGKMARYQDVVTLVSDDHRVMTSRVLEEDGTWREFMTAHYRRKG</sequence>
<dbReference type="Pfam" id="PF07617">
    <property type="entry name" value="DUF1579"/>
    <property type="match status" value="1"/>
</dbReference>
<name>A0ABT7AEF6_9HYPH</name>
<accession>A0ABT7AEF6</accession>
<keyword evidence="2" id="KW-1185">Reference proteome</keyword>
<gene>
    <name evidence="1" type="ORF">QNA08_05880</name>
</gene>
<dbReference type="Proteomes" id="UP001321492">
    <property type="component" value="Unassembled WGS sequence"/>
</dbReference>
<organism evidence="1 2">
    <name type="scientific">Chelatococcus albus</name>
    <dbReference type="NCBI Taxonomy" id="3047466"/>
    <lineage>
        <taxon>Bacteria</taxon>
        <taxon>Pseudomonadati</taxon>
        <taxon>Pseudomonadota</taxon>
        <taxon>Alphaproteobacteria</taxon>
        <taxon>Hyphomicrobiales</taxon>
        <taxon>Chelatococcaceae</taxon>
        <taxon>Chelatococcus</taxon>
    </lineage>
</organism>
<comment type="caution">
    <text evidence="1">The sequence shown here is derived from an EMBL/GenBank/DDBJ whole genome shotgun (WGS) entry which is preliminary data.</text>
</comment>
<evidence type="ECO:0000313" key="1">
    <source>
        <dbReference type="EMBL" id="MDJ1157758.1"/>
    </source>
</evidence>
<dbReference type="RefSeq" id="WP_283739759.1">
    <property type="nucleotide sequence ID" value="NZ_JASJEV010000003.1"/>
</dbReference>
<reference evidence="1 2" key="1">
    <citation type="submission" date="2023-05" db="EMBL/GenBank/DDBJ databases">
        <title>Chelatococcus sp. nov., a moderately thermophilic bacterium isolated from hot spring microbial mat.</title>
        <authorList>
            <person name="Hu C.-J."/>
            <person name="Li W.-J."/>
        </authorList>
    </citation>
    <scope>NUCLEOTIDE SEQUENCE [LARGE SCALE GENOMIC DNA]</scope>
    <source>
        <strain evidence="1 2">SYSU G07232</strain>
    </source>
</reference>
<dbReference type="InterPro" id="IPR011473">
    <property type="entry name" value="DUF1579"/>
</dbReference>
<dbReference type="EMBL" id="JASJEV010000003">
    <property type="protein sequence ID" value="MDJ1157758.1"/>
    <property type="molecule type" value="Genomic_DNA"/>
</dbReference>
<evidence type="ECO:0000313" key="2">
    <source>
        <dbReference type="Proteomes" id="UP001321492"/>
    </source>
</evidence>